<evidence type="ECO:0000259" key="2">
    <source>
        <dbReference type="Pfam" id="PF09423"/>
    </source>
</evidence>
<dbReference type="AlphaFoldDB" id="A0A1S7DS25"/>
<dbReference type="Pfam" id="PF09423">
    <property type="entry name" value="PhoD"/>
    <property type="match status" value="1"/>
</dbReference>
<dbReference type="InterPro" id="IPR018946">
    <property type="entry name" value="PhoD-like_MPP"/>
</dbReference>
<dbReference type="PANTHER" id="PTHR33987:SF1">
    <property type="entry name" value="CALCINEURIN-LIKE METALLO-PHOSPHOESTERASE SUPERFAMILY PROTEIN"/>
    <property type="match status" value="1"/>
</dbReference>
<evidence type="ECO:0000256" key="1">
    <source>
        <dbReference type="SAM" id="SignalP"/>
    </source>
</evidence>
<dbReference type="InterPro" id="IPR038607">
    <property type="entry name" value="PhoD-like_sf"/>
</dbReference>
<dbReference type="Gene3D" id="3.60.21.70">
    <property type="entry name" value="PhoD-like phosphatase"/>
    <property type="match status" value="1"/>
</dbReference>
<dbReference type="SUPFAM" id="SSF56300">
    <property type="entry name" value="Metallo-dependent phosphatases"/>
    <property type="match status" value="1"/>
</dbReference>
<evidence type="ECO:0000313" key="4">
    <source>
        <dbReference type="Proteomes" id="UP000189883"/>
    </source>
</evidence>
<name>A0A1S7DS25_RIEAN</name>
<reference evidence="3 4" key="1">
    <citation type="submission" date="2015-06" db="EMBL/GenBank/DDBJ databases">
        <title>R. anatipestifer strain HXb2 is the most virulent strain so far, and the genome sequence would help us uncover the pathogenesis.</title>
        <authorList>
            <person name="Hu Q."/>
            <person name="Qi J."/>
            <person name="Bo H."/>
            <person name="Liu G."/>
            <person name="Tao M."/>
            <person name="Ding Y."/>
            <person name="Xue Y."/>
        </authorList>
    </citation>
    <scope>NUCLEOTIDE SEQUENCE [LARGE SCALE GENOMIC DNA]</scope>
    <source>
        <strain evidence="3 4">HXb2</strain>
    </source>
</reference>
<dbReference type="Proteomes" id="UP000189883">
    <property type="component" value="Chromosome"/>
</dbReference>
<accession>A0A1S7DS25</accession>
<dbReference type="InterPro" id="IPR029052">
    <property type="entry name" value="Metallo-depent_PP-like"/>
</dbReference>
<keyword evidence="1" id="KW-0732">Signal</keyword>
<protein>
    <submittedName>
        <fullName evidence="3">Alkaline phosphatase D</fullName>
    </submittedName>
</protein>
<dbReference type="EMBL" id="CP011859">
    <property type="protein sequence ID" value="AQY21851.1"/>
    <property type="molecule type" value="Genomic_DNA"/>
</dbReference>
<feature type="domain" description="PhoD-like phosphatase metallophosphatase" evidence="2">
    <location>
        <begin position="29"/>
        <end position="265"/>
    </location>
</feature>
<proteinExistence type="predicted"/>
<organism evidence="3 4">
    <name type="scientific">Riemerella anatipestifer</name>
    <name type="common">Moraxella anatipestifer</name>
    <dbReference type="NCBI Taxonomy" id="34085"/>
    <lineage>
        <taxon>Bacteria</taxon>
        <taxon>Pseudomonadati</taxon>
        <taxon>Bacteroidota</taxon>
        <taxon>Flavobacteriia</taxon>
        <taxon>Flavobacteriales</taxon>
        <taxon>Weeksellaceae</taxon>
        <taxon>Riemerella</taxon>
    </lineage>
</organism>
<feature type="chain" id="PRO_5012548986" evidence="1">
    <location>
        <begin position="22"/>
        <end position="339"/>
    </location>
</feature>
<dbReference type="RefSeq" id="WP_079207117.1">
    <property type="nucleotide sequence ID" value="NZ_CP011859.1"/>
</dbReference>
<feature type="signal peptide" evidence="1">
    <location>
        <begin position="1"/>
        <end position="21"/>
    </location>
</feature>
<evidence type="ECO:0000313" key="3">
    <source>
        <dbReference type="EMBL" id="AQY21851.1"/>
    </source>
</evidence>
<gene>
    <name evidence="3" type="primary">phoD</name>
    <name evidence="3" type="ORF">AB406_0897</name>
</gene>
<dbReference type="PANTHER" id="PTHR33987">
    <property type="entry name" value="CALCINEURIN-LIKE METALLO-PHOSPHOESTERASE SUPERFAMILY PROTEIN"/>
    <property type="match status" value="1"/>
</dbReference>
<sequence length="339" mass="39572">MTLLKKLLSISIFSGLLIANAQEKFTIGIASCSKQDKDLSLLDKVVEKKPNLFIWMGDNIYGDTYDMTVLEAKYQKLTNNPHFKNLKKNVPMLSTWDDHDYGWNDAGKEYPHKEASKALFLKYWEVNNKFRQNNPNGIYGVEYFTFKNKKIQIIILDTRFNRDALCKFESTMPFGKNDYVPCRDTSKSFLGEAQWNWLEEILKTPADLRILVSSIQFSHEYNGWESWTNLPSQQQKMMDLIKKTKAENLFVISGDVHWGELSKYSLPNQYPIYDLTSSGLTEKWPSLEPNKFRIGEAVVEPNYGIIEYDGENQITFKLYDHKDILKLNYQLNLETLKFK</sequence>
<dbReference type="CDD" id="cd07389">
    <property type="entry name" value="MPP_PhoD"/>
    <property type="match status" value="1"/>
</dbReference>